<keyword evidence="3" id="KW-1185">Reference proteome</keyword>
<dbReference type="Pfam" id="PF05119">
    <property type="entry name" value="Terminase_4"/>
    <property type="match status" value="1"/>
</dbReference>
<protein>
    <submittedName>
        <fullName evidence="2">Phage terminase small subunit P27 family</fullName>
    </submittedName>
</protein>
<evidence type="ECO:0000313" key="3">
    <source>
        <dbReference type="Proteomes" id="UP001501577"/>
    </source>
</evidence>
<proteinExistence type="predicted"/>
<evidence type="ECO:0000313" key="2">
    <source>
        <dbReference type="EMBL" id="GAA3020427.1"/>
    </source>
</evidence>
<dbReference type="Proteomes" id="UP001501577">
    <property type="component" value="Unassembled WGS sequence"/>
</dbReference>
<comment type="caution">
    <text evidence="2">The sequence shown here is derived from an EMBL/GenBank/DDBJ whole genome shotgun (WGS) entry which is preliminary data.</text>
</comment>
<dbReference type="InterPro" id="IPR006448">
    <property type="entry name" value="Phage_term_ssu_P27"/>
</dbReference>
<feature type="region of interest" description="Disordered" evidence="1">
    <location>
        <begin position="138"/>
        <end position="158"/>
    </location>
</feature>
<dbReference type="RefSeq" id="WP_068709901.1">
    <property type="nucleotide sequence ID" value="NZ_BAAAXQ010000055.1"/>
</dbReference>
<reference evidence="3" key="1">
    <citation type="journal article" date="2019" name="Int. J. Syst. Evol. Microbiol.">
        <title>The Global Catalogue of Microorganisms (GCM) 10K type strain sequencing project: providing services to taxonomists for standard genome sequencing and annotation.</title>
        <authorList>
            <consortium name="The Broad Institute Genomics Platform"/>
            <consortium name="The Broad Institute Genome Sequencing Center for Infectious Disease"/>
            <person name="Wu L."/>
            <person name="Ma J."/>
        </authorList>
    </citation>
    <scope>NUCLEOTIDE SEQUENCE [LARGE SCALE GENOMIC DNA]</scope>
    <source>
        <strain evidence="3">JCM 8736</strain>
    </source>
</reference>
<sequence length="158" mass="17964">MSNINLLSEKIPEGSREDHAQREDAVKELFQHKDFSMTTPPAFMPAAAKEEWNRLLPVLKSDYPFSEVDYGNFVAYCLAYARIKQAEHEIKKFGTFQKNKDGTKRENPAVRTQSRAMGDLKTASTALGMTMIERQKMAINNAKAEPESDPFSELMKDE</sequence>
<evidence type="ECO:0000256" key="1">
    <source>
        <dbReference type="SAM" id="MobiDB-lite"/>
    </source>
</evidence>
<gene>
    <name evidence="2" type="ORF">GCM10019998_15840</name>
</gene>
<feature type="region of interest" description="Disordered" evidence="1">
    <location>
        <begin position="1"/>
        <end position="21"/>
    </location>
</feature>
<organism evidence="2 3">
    <name type="scientific">Tetragenococcus solitarius</name>
    <dbReference type="NCBI Taxonomy" id="71453"/>
    <lineage>
        <taxon>Bacteria</taxon>
        <taxon>Bacillati</taxon>
        <taxon>Bacillota</taxon>
        <taxon>Bacilli</taxon>
        <taxon>Lactobacillales</taxon>
        <taxon>Enterococcaceae</taxon>
        <taxon>Tetragenococcus</taxon>
    </lineage>
</organism>
<accession>A0ABP6KTJ6</accession>
<dbReference type="NCBIfam" id="TIGR01558">
    <property type="entry name" value="sm_term_P27"/>
    <property type="match status" value="1"/>
</dbReference>
<name>A0ABP6KTJ6_9ENTE</name>
<feature type="compositionally biased region" description="Basic and acidic residues" evidence="1">
    <location>
        <begin position="10"/>
        <end position="21"/>
    </location>
</feature>
<dbReference type="EMBL" id="BAAAXQ010000055">
    <property type="protein sequence ID" value="GAA3020427.1"/>
    <property type="molecule type" value="Genomic_DNA"/>
</dbReference>